<reference evidence="1" key="1">
    <citation type="submission" date="2018-11" db="EMBL/GenBank/DDBJ databases">
        <authorList>
            <consortium name="Pathogen Informatics"/>
        </authorList>
    </citation>
    <scope>NUCLEOTIDE SEQUENCE</scope>
</reference>
<dbReference type="Proteomes" id="UP000784294">
    <property type="component" value="Unassembled WGS sequence"/>
</dbReference>
<dbReference type="AlphaFoldDB" id="A0A448XL16"/>
<dbReference type="OrthoDB" id="10637779at2759"/>
<comment type="caution">
    <text evidence="1">The sequence shown here is derived from an EMBL/GenBank/DDBJ whole genome shotgun (WGS) entry which is preliminary data.</text>
</comment>
<name>A0A448XL16_9PLAT</name>
<organism evidence="1 2">
    <name type="scientific">Protopolystoma xenopodis</name>
    <dbReference type="NCBI Taxonomy" id="117903"/>
    <lineage>
        <taxon>Eukaryota</taxon>
        <taxon>Metazoa</taxon>
        <taxon>Spiralia</taxon>
        <taxon>Lophotrochozoa</taxon>
        <taxon>Platyhelminthes</taxon>
        <taxon>Monogenea</taxon>
        <taxon>Polyopisthocotylea</taxon>
        <taxon>Polystomatidea</taxon>
        <taxon>Polystomatidae</taxon>
        <taxon>Protopolystoma</taxon>
    </lineage>
</organism>
<keyword evidence="2" id="KW-1185">Reference proteome</keyword>
<evidence type="ECO:0000313" key="2">
    <source>
        <dbReference type="Proteomes" id="UP000784294"/>
    </source>
</evidence>
<proteinExistence type="predicted"/>
<dbReference type="EMBL" id="CAAALY010260360">
    <property type="protein sequence ID" value="VEL39184.1"/>
    <property type="molecule type" value="Genomic_DNA"/>
</dbReference>
<sequence length="162" mass="18254">MAYSVASGSRTLYFGKGVLRGNRLQMVFFSFHNECLHIHIHTHTHTNTLFSTRQPDPSEGGILTPALAKRASSIGQSIVHQSHVHRVVTKTMQFIDDLLRQIGQRCLEAVIRAVRNSLEELWRYFGLREASTILKEVPIGKVVDCGEKRKSKIEAISGLLFL</sequence>
<accession>A0A448XL16</accession>
<evidence type="ECO:0000313" key="1">
    <source>
        <dbReference type="EMBL" id="VEL39184.1"/>
    </source>
</evidence>
<gene>
    <name evidence="1" type="ORF">PXEA_LOCUS32624</name>
</gene>
<protein>
    <submittedName>
        <fullName evidence="1">Uncharacterized protein</fullName>
    </submittedName>
</protein>